<dbReference type="InterPro" id="IPR049447">
    <property type="entry name" value="A9CJY8-like_N"/>
</dbReference>
<dbReference type="Gene3D" id="3.30.2130.10">
    <property type="entry name" value="VC0802-like"/>
    <property type="match status" value="1"/>
</dbReference>
<name>A0A9Q5CPX8_CLOBE</name>
<dbReference type="AlphaFoldDB" id="A0A9Q5CPX8"/>
<feature type="domain" description="A9CJY8-like N-terminal" evidence="2">
    <location>
        <begin position="13"/>
        <end position="56"/>
    </location>
</feature>
<dbReference type="Pfam" id="PF13840">
    <property type="entry name" value="ACT_7"/>
    <property type="match status" value="1"/>
</dbReference>
<sequence>MSEKILTIRLLEEKYGVCRLNNNESIPEWIKNSDFFSITKTCDELSIVCLEKDIPDEVKCEKEWRILKVEGQLDFSLVGILSSISTILAKSGIGIFAISTYDTDYILVREKDVDNAMKALIKNKYKVIV</sequence>
<evidence type="ECO:0000313" key="4">
    <source>
        <dbReference type="Proteomes" id="UP000821656"/>
    </source>
</evidence>
<evidence type="ECO:0000259" key="1">
    <source>
        <dbReference type="Pfam" id="PF13840"/>
    </source>
</evidence>
<dbReference type="CDD" id="cd04868">
    <property type="entry name" value="ACT_AK-like"/>
    <property type="match status" value="1"/>
</dbReference>
<proteinExistence type="predicted"/>
<dbReference type="InterPro" id="IPR051719">
    <property type="entry name" value="CASTOR_mTORC1"/>
</dbReference>
<dbReference type="RefSeq" id="WP_077307826.1">
    <property type="nucleotide sequence ID" value="NZ_CP016090.1"/>
</dbReference>
<dbReference type="SUPFAM" id="SSF55021">
    <property type="entry name" value="ACT-like"/>
    <property type="match status" value="2"/>
</dbReference>
<evidence type="ECO:0000259" key="2">
    <source>
        <dbReference type="Pfam" id="PF21631"/>
    </source>
</evidence>
<organism evidence="3 4">
    <name type="scientific">Clostridium beijerinckii</name>
    <name type="common">Clostridium MP</name>
    <dbReference type="NCBI Taxonomy" id="1520"/>
    <lineage>
        <taxon>Bacteria</taxon>
        <taxon>Bacillati</taxon>
        <taxon>Bacillota</taxon>
        <taxon>Clostridia</taxon>
        <taxon>Eubacteriales</taxon>
        <taxon>Clostridiaceae</taxon>
        <taxon>Clostridium</taxon>
    </lineage>
</organism>
<feature type="domain" description="CASTOR ACT" evidence="1">
    <location>
        <begin position="60"/>
        <end position="120"/>
    </location>
</feature>
<dbReference type="EMBL" id="JABSXK010000001">
    <property type="protein sequence ID" value="NRV10967.1"/>
    <property type="molecule type" value="Genomic_DNA"/>
</dbReference>
<dbReference type="PANTHER" id="PTHR31131">
    <property type="entry name" value="CHROMOSOME 1, WHOLE GENOME SHOTGUN SEQUENCE"/>
    <property type="match status" value="1"/>
</dbReference>
<evidence type="ECO:0000313" key="3">
    <source>
        <dbReference type="EMBL" id="NRV10967.1"/>
    </source>
</evidence>
<dbReference type="Proteomes" id="UP000821656">
    <property type="component" value="Unassembled WGS sequence"/>
</dbReference>
<dbReference type="InterPro" id="IPR016540">
    <property type="entry name" value="UCP008459"/>
</dbReference>
<comment type="caution">
    <text evidence="3">The sequence shown here is derived from an EMBL/GenBank/DDBJ whole genome shotgun (WGS) entry which is preliminary data.</text>
</comment>
<dbReference type="Pfam" id="PF21631">
    <property type="entry name" value="A9CJY8-like_N"/>
    <property type="match status" value="1"/>
</dbReference>
<gene>
    <name evidence="3" type="ORF">DFH45_003930</name>
</gene>
<accession>A0A9Q5CPX8</accession>
<dbReference type="PIRSF" id="PIRSF008459">
    <property type="entry name" value="UCP008459"/>
    <property type="match status" value="1"/>
</dbReference>
<dbReference type="InterPro" id="IPR045865">
    <property type="entry name" value="ACT-like_dom_sf"/>
</dbReference>
<reference evidence="3" key="1">
    <citation type="submission" date="2020-05" db="EMBL/GenBank/DDBJ databases">
        <title>Genomic insights into acetone-butanol-ethanol (ABE) fermentation by sequencing solventogenic clostridia strains.</title>
        <authorList>
            <person name="Brown S."/>
        </authorList>
    </citation>
    <scope>NUCLEOTIDE SEQUENCE</scope>
    <source>
        <strain evidence="3">DJ126</strain>
    </source>
</reference>
<dbReference type="PANTHER" id="PTHR31131:SF6">
    <property type="entry name" value="CASTOR ACT DOMAIN-CONTAINING PROTEIN"/>
    <property type="match status" value="1"/>
</dbReference>
<dbReference type="InterPro" id="IPR027795">
    <property type="entry name" value="CASTOR_ACT_dom"/>
</dbReference>
<protein>
    <submittedName>
        <fullName evidence="3">Uncharacterized protein</fullName>
    </submittedName>
</protein>